<dbReference type="Proteomes" id="UP000886523">
    <property type="component" value="Unassembled WGS sequence"/>
</dbReference>
<sequence length="150" mass="16760">MLGRLFLPQAGPGALWVRVQRVITFHGRLCSNCIAPLFTETGTKRSEKAYTCPILFICEAWLQGKPTRQEPGAVAEDHLQRIYPGIWASWSKATIFITASAKFSMLSILCFPGILKSNHIHCVIRCFNDFLAMEIGISFFDSSPTETTAF</sequence>
<name>A0A9P6E1A7_9AGAM</name>
<gene>
    <name evidence="1" type="ORF">BS47DRAFT_76381</name>
</gene>
<evidence type="ECO:0000313" key="1">
    <source>
        <dbReference type="EMBL" id="KAF9519174.1"/>
    </source>
</evidence>
<proteinExistence type="predicted"/>
<accession>A0A9P6E1A7</accession>
<organism evidence="1 2">
    <name type="scientific">Hydnum rufescens UP504</name>
    <dbReference type="NCBI Taxonomy" id="1448309"/>
    <lineage>
        <taxon>Eukaryota</taxon>
        <taxon>Fungi</taxon>
        <taxon>Dikarya</taxon>
        <taxon>Basidiomycota</taxon>
        <taxon>Agaricomycotina</taxon>
        <taxon>Agaricomycetes</taxon>
        <taxon>Cantharellales</taxon>
        <taxon>Hydnaceae</taxon>
        <taxon>Hydnum</taxon>
    </lineage>
</organism>
<dbReference type="EMBL" id="MU128919">
    <property type="protein sequence ID" value="KAF9519174.1"/>
    <property type="molecule type" value="Genomic_DNA"/>
</dbReference>
<evidence type="ECO:0000313" key="2">
    <source>
        <dbReference type="Proteomes" id="UP000886523"/>
    </source>
</evidence>
<keyword evidence="2" id="KW-1185">Reference proteome</keyword>
<dbReference type="AlphaFoldDB" id="A0A9P6E1A7"/>
<reference evidence="1" key="1">
    <citation type="journal article" date="2020" name="Nat. Commun.">
        <title>Large-scale genome sequencing of mycorrhizal fungi provides insights into the early evolution of symbiotic traits.</title>
        <authorList>
            <person name="Miyauchi S."/>
            <person name="Kiss E."/>
            <person name="Kuo A."/>
            <person name="Drula E."/>
            <person name="Kohler A."/>
            <person name="Sanchez-Garcia M."/>
            <person name="Morin E."/>
            <person name="Andreopoulos B."/>
            <person name="Barry K.W."/>
            <person name="Bonito G."/>
            <person name="Buee M."/>
            <person name="Carver A."/>
            <person name="Chen C."/>
            <person name="Cichocki N."/>
            <person name="Clum A."/>
            <person name="Culley D."/>
            <person name="Crous P.W."/>
            <person name="Fauchery L."/>
            <person name="Girlanda M."/>
            <person name="Hayes R.D."/>
            <person name="Keri Z."/>
            <person name="LaButti K."/>
            <person name="Lipzen A."/>
            <person name="Lombard V."/>
            <person name="Magnuson J."/>
            <person name="Maillard F."/>
            <person name="Murat C."/>
            <person name="Nolan M."/>
            <person name="Ohm R.A."/>
            <person name="Pangilinan J."/>
            <person name="Pereira M.F."/>
            <person name="Perotto S."/>
            <person name="Peter M."/>
            <person name="Pfister S."/>
            <person name="Riley R."/>
            <person name="Sitrit Y."/>
            <person name="Stielow J.B."/>
            <person name="Szollosi G."/>
            <person name="Zifcakova L."/>
            <person name="Stursova M."/>
            <person name="Spatafora J.W."/>
            <person name="Tedersoo L."/>
            <person name="Vaario L.M."/>
            <person name="Yamada A."/>
            <person name="Yan M."/>
            <person name="Wang P."/>
            <person name="Xu J."/>
            <person name="Bruns T."/>
            <person name="Baldrian P."/>
            <person name="Vilgalys R."/>
            <person name="Dunand C."/>
            <person name="Henrissat B."/>
            <person name="Grigoriev I.V."/>
            <person name="Hibbett D."/>
            <person name="Nagy L.G."/>
            <person name="Martin F.M."/>
        </authorList>
    </citation>
    <scope>NUCLEOTIDE SEQUENCE</scope>
    <source>
        <strain evidence="1">UP504</strain>
    </source>
</reference>
<comment type="caution">
    <text evidence="1">The sequence shown here is derived from an EMBL/GenBank/DDBJ whole genome shotgun (WGS) entry which is preliminary data.</text>
</comment>
<protein>
    <submittedName>
        <fullName evidence="1">Uncharacterized protein</fullName>
    </submittedName>
</protein>